<feature type="region of interest" description="Disordered" evidence="1">
    <location>
        <begin position="67"/>
        <end position="143"/>
    </location>
</feature>
<dbReference type="CDD" id="cd00063">
    <property type="entry name" value="FN3"/>
    <property type="match status" value="1"/>
</dbReference>
<sequence>MSAQYNKDSKAVNLKWSAPDDKLSYQIYRKSSKENNYTTLTATSSTEFTDANVKPGETYEYYVKTVTDDDSSGVKSNVASVTIEGETSPTPTPTPSATPTPSVTPTPSATPTATPKPTPSATPTAIPKPTEKPEPTLTPKPDE</sequence>
<evidence type="ECO:0000313" key="4">
    <source>
        <dbReference type="Proteomes" id="UP000192727"/>
    </source>
</evidence>
<dbReference type="Pfam" id="PF00041">
    <property type="entry name" value="fn3"/>
    <property type="match status" value="1"/>
</dbReference>
<name>A0A1V0UPH0_9BACL</name>
<dbReference type="Gene3D" id="2.60.40.10">
    <property type="entry name" value="Immunoglobulins"/>
    <property type="match status" value="1"/>
</dbReference>
<feature type="domain" description="Fibronectin type-III" evidence="2">
    <location>
        <begin position="1"/>
        <end position="90"/>
    </location>
</feature>
<feature type="compositionally biased region" description="Pro residues" evidence="1">
    <location>
        <begin position="90"/>
        <end position="104"/>
    </location>
</feature>
<dbReference type="InterPro" id="IPR003961">
    <property type="entry name" value="FN3_dom"/>
</dbReference>
<dbReference type="PROSITE" id="PS50853">
    <property type="entry name" value="FN3"/>
    <property type="match status" value="1"/>
</dbReference>
<evidence type="ECO:0000259" key="2">
    <source>
        <dbReference type="PROSITE" id="PS50853"/>
    </source>
</evidence>
<organism evidence="3 4">
    <name type="scientific">Paenibacillus larvae subsp. pulvifaciens</name>
    <dbReference type="NCBI Taxonomy" id="1477"/>
    <lineage>
        <taxon>Bacteria</taxon>
        <taxon>Bacillati</taxon>
        <taxon>Bacillota</taxon>
        <taxon>Bacilli</taxon>
        <taxon>Bacillales</taxon>
        <taxon>Paenibacillaceae</taxon>
        <taxon>Paenibacillus</taxon>
    </lineage>
</organism>
<dbReference type="AlphaFoldDB" id="A0A1V0UPH0"/>
<evidence type="ECO:0000313" key="3">
    <source>
        <dbReference type="EMBL" id="ARF66848.1"/>
    </source>
</evidence>
<gene>
    <name evidence="3" type="ORF">B7C51_02020</name>
</gene>
<dbReference type="Proteomes" id="UP000192727">
    <property type="component" value="Chromosome"/>
</dbReference>
<dbReference type="SUPFAM" id="SSF49265">
    <property type="entry name" value="Fibronectin type III"/>
    <property type="match status" value="1"/>
</dbReference>
<dbReference type="InterPro" id="IPR013783">
    <property type="entry name" value="Ig-like_fold"/>
</dbReference>
<dbReference type="RefSeq" id="WP_083038398.1">
    <property type="nucleotide sequence ID" value="NZ_CP020557.1"/>
</dbReference>
<proteinExistence type="predicted"/>
<feature type="compositionally biased region" description="Basic and acidic residues" evidence="1">
    <location>
        <begin position="129"/>
        <end position="143"/>
    </location>
</feature>
<reference evidence="3 4" key="1">
    <citation type="submission" date="2017-03" db="EMBL/GenBank/DDBJ databases">
        <title>Paenibacillus larvae genome sequencing.</title>
        <authorList>
            <person name="Dingman D.W."/>
        </authorList>
    </citation>
    <scope>NUCLEOTIDE SEQUENCE [LARGE SCALE GENOMIC DNA]</scope>
    <source>
        <strain evidence="3 4">SAG 10367</strain>
    </source>
</reference>
<accession>A0A1V0UPH0</accession>
<dbReference type="EMBL" id="CP020557">
    <property type="protein sequence ID" value="ARF66848.1"/>
    <property type="molecule type" value="Genomic_DNA"/>
</dbReference>
<dbReference type="InterPro" id="IPR036116">
    <property type="entry name" value="FN3_sf"/>
</dbReference>
<protein>
    <recommendedName>
        <fullName evidence="2">Fibronectin type-III domain-containing protein</fullName>
    </recommendedName>
</protein>
<evidence type="ECO:0000256" key="1">
    <source>
        <dbReference type="SAM" id="MobiDB-lite"/>
    </source>
</evidence>